<sequence length="179" mass="18142">MHTAFPFLLFAAASASYSGVATFNDYAAQTNTVCGPKVGVSGTFGAAAGDLSPDIWSGDKCSGSIDYSLCDGENPVSGYEGPSCPTTTCGQCWQVCNTGGYGGATVGGVGNCIIVDIIDACPSESAFNFCKTEVPADERCGSSSTNSLDIDQSAYQALTGTAWSSSSPNLLISINSASC</sequence>
<dbReference type="SUPFAM" id="SSF50685">
    <property type="entry name" value="Barwin-like endoglucanases"/>
    <property type="match status" value="1"/>
</dbReference>
<evidence type="ECO:0008006" key="4">
    <source>
        <dbReference type="Google" id="ProtNLM"/>
    </source>
</evidence>
<keyword evidence="3" id="KW-1185">Reference proteome</keyword>
<dbReference type="AlphaFoldDB" id="A0AAD4PUX6"/>
<protein>
    <recommendedName>
        <fullName evidence="4">Expansin-like EG45 domain-containing protein</fullName>
    </recommendedName>
</protein>
<accession>A0AAD4PUX6</accession>
<evidence type="ECO:0000256" key="1">
    <source>
        <dbReference type="SAM" id="SignalP"/>
    </source>
</evidence>
<dbReference type="GeneID" id="70251482"/>
<gene>
    <name evidence="2" type="ORF">BGW36DRAFT_432916</name>
</gene>
<dbReference type="RefSeq" id="XP_046066234.1">
    <property type="nucleotide sequence ID" value="XM_046221195.1"/>
</dbReference>
<evidence type="ECO:0000313" key="3">
    <source>
        <dbReference type="Proteomes" id="UP001201262"/>
    </source>
</evidence>
<feature type="chain" id="PRO_5042106471" description="Expansin-like EG45 domain-containing protein" evidence="1">
    <location>
        <begin position="23"/>
        <end position="179"/>
    </location>
</feature>
<keyword evidence="1" id="KW-0732">Signal</keyword>
<dbReference type="EMBL" id="JAJTJA010000014">
    <property type="protein sequence ID" value="KAH8689951.1"/>
    <property type="molecule type" value="Genomic_DNA"/>
</dbReference>
<feature type="signal peptide" evidence="1">
    <location>
        <begin position="1"/>
        <end position="22"/>
    </location>
</feature>
<reference evidence="2" key="1">
    <citation type="submission" date="2021-12" db="EMBL/GenBank/DDBJ databases">
        <title>Convergent genome expansion in fungi linked to evolution of root-endophyte symbiosis.</title>
        <authorList>
            <consortium name="DOE Joint Genome Institute"/>
            <person name="Ke Y.-H."/>
            <person name="Bonito G."/>
            <person name="Liao H.-L."/>
            <person name="Looney B."/>
            <person name="Rojas-Flechas A."/>
            <person name="Nash J."/>
            <person name="Hameed K."/>
            <person name="Schadt C."/>
            <person name="Martin F."/>
            <person name="Crous P.W."/>
            <person name="Miettinen O."/>
            <person name="Magnuson J.K."/>
            <person name="Labbe J."/>
            <person name="Jacobson D."/>
            <person name="Doktycz M.J."/>
            <person name="Veneault-Fourrey C."/>
            <person name="Kuo A."/>
            <person name="Mondo S."/>
            <person name="Calhoun S."/>
            <person name="Riley R."/>
            <person name="Ohm R."/>
            <person name="LaButti K."/>
            <person name="Andreopoulos B."/>
            <person name="Pangilinan J."/>
            <person name="Nolan M."/>
            <person name="Tritt A."/>
            <person name="Clum A."/>
            <person name="Lipzen A."/>
            <person name="Daum C."/>
            <person name="Barry K."/>
            <person name="Grigoriev I.V."/>
            <person name="Vilgalys R."/>
        </authorList>
    </citation>
    <scope>NUCLEOTIDE SEQUENCE</scope>
    <source>
        <strain evidence="2">PMI_201</strain>
    </source>
</reference>
<proteinExistence type="predicted"/>
<organism evidence="2 3">
    <name type="scientific">Talaromyces proteolyticus</name>
    <dbReference type="NCBI Taxonomy" id="1131652"/>
    <lineage>
        <taxon>Eukaryota</taxon>
        <taxon>Fungi</taxon>
        <taxon>Dikarya</taxon>
        <taxon>Ascomycota</taxon>
        <taxon>Pezizomycotina</taxon>
        <taxon>Eurotiomycetes</taxon>
        <taxon>Eurotiomycetidae</taxon>
        <taxon>Eurotiales</taxon>
        <taxon>Trichocomaceae</taxon>
        <taxon>Talaromyces</taxon>
        <taxon>Talaromyces sect. Bacilispori</taxon>
    </lineage>
</organism>
<comment type="caution">
    <text evidence="2">The sequence shown here is derived from an EMBL/GenBank/DDBJ whole genome shotgun (WGS) entry which is preliminary data.</text>
</comment>
<dbReference type="Gene3D" id="2.40.40.10">
    <property type="entry name" value="RlpA-like domain"/>
    <property type="match status" value="1"/>
</dbReference>
<evidence type="ECO:0000313" key="2">
    <source>
        <dbReference type="EMBL" id="KAH8689951.1"/>
    </source>
</evidence>
<dbReference type="InterPro" id="IPR036908">
    <property type="entry name" value="RlpA-like_sf"/>
</dbReference>
<dbReference type="Proteomes" id="UP001201262">
    <property type="component" value="Unassembled WGS sequence"/>
</dbReference>
<name>A0AAD4PUX6_9EURO</name>